<dbReference type="Gene3D" id="3.40.50.1110">
    <property type="entry name" value="SGNH hydrolase"/>
    <property type="match status" value="1"/>
</dbReference>
<dbReference type="EMBL" id="LXQA010006155">
    <property type="protein sequence ID" value="MCH84031.1"/>
    <property type="molecule type" value="Genomic_DNA"/>
</dbReference>
<dbReference type="PANTHER" id="PTHR22835">
    <property type="entry name" value="ZINC FINGER FYVE DOMAIN CONTAINING PROTEIN"/>
    <property type="match status" value="1"/>
</dbReference>
<protein>
    <submittedName>
        <fullName evidence="3">GDSL esterase/lipase</fullName>
    </submittedName>
</protein>
<dbReference type="PANTHER" id="PTHR22835:SF555">
    <property type="entry name" value="GDSL-LIKE LIPASE_ACYLHYDROLASE"/>
    <property type="match status" value="1"/>
</dbReference>
<dbReference type="Proteomes" id="UP000265520">
    <property type="component" value="Unassembled WGS sequence"/>
</dbReference>
<name>A0A392M9T5_9FABA</name>
<comment type="caution">
    <text evidence="3">The sequence shown here is derived from an EMBL/GenBank/DDBJ whole genome shotgun (WGS) entry which is preliminary data.</text>
</comment>
<reference evidence="3 4" key="1">
    <citation type="journal article" date="2018" name="Front. Plant Sci.">
        <title>Red Clover (Trifolium pratense) and Zigzag Clover (T. medium) - A Picture of Genomic Similarities and Differences.</title>
        <authorList>
            <person name="Dluhosova J."/>
            <person name="Istvanek J."/>
            <person name="Nedelnik J."/>
            <person name="Repkova J."/>
        </authorList>
    </citation>
    <scope>NUCLEOTIDE SEQUENCE [LARGE SCALE GENOMIC DNA]</scope>
    <source>
        <strain evidence="4">cv. 10/8</strain>
        <tissue evidence="3">Leaf</tissue>
    </source>
</reference>
<dbReference type="Pfam" id="PF00657">
    <property type="entry name" value="Lipase_GDSL"/>
    <property type="match status" value="1"/>
</dbReference>
<evidence type="ECO:0000313" key="3">
    <source>
        <dbReference type="EMBL" id="MCH84031.1"/>
    </source>
</evidence>
<comment type="similarity">
    <text evidence="1">Belongs to the 'GDSL' lipolytic enzyme family.</text>
</comment>
<dbReference type="InterPro" id="IPR001087">
    <property type="entry name" value="GDSL"/>
</dbReference>
<keyword evidence="4" id="KW-1185">Reference proteome</keyword>
<keyword evidence="2" id="KW-0325">Glycoprotein</keyword>
<dbReference type="GO" id="GO:0016788">
    <property type="term" value="F:hydrolase activity, acting on ester bonds"/>
    <property type="evidence" value="ECO:0007669"/>
    <property type="project" value="InterPro"/>
</dbReference>
<evidence type="ECO:0000256" key="2">
    <source>
        <dbReference type="ARBA" id="ARBA00023180"/>
    </source>
</evidence>
<evidence type="ECO:0000256" key="1">
    <source>
        <dbReference type="ARBA" id="ARBA00008668"/>
    </source>
</evidence>
<organism evidence="3 4">
    <name type="scientific">Trifolium medium</name>
    <dbReference type="NCBI Taxonomy" id="97028"/>
    <lineage>
        <taxon>Eukaryota</taxon>
        <taxon>Viridiplantae</taxon>
        <taxon>Streptophyta</taxon>
        <taxon>Embryophyta</taxon>
        <taxon>Tracheophyta</taxon>
        <taxon>Spermatophyta</taxon>
        <taxon>Magnoliopsida</taxon>
        <taxon>eudicotyledons</taxon>
        <taxon>Gunneridae</taxon>
        <taxon>Pentapetalae</taxon>
        <taxon>rosids</taxon>
        <taxon>fabids</taxon>
        <taxon>Fabales</taxon>
        <taxon>Fabaceae</taxon>
        <taxon>Papilionoideae</taxon>
        <taxon>50 kb inversion clade</taxon>
        <taxon>NPAAA clade</taxon>
        <taxon>Hologalegina</taxon>
        <taxon>IRL clade</taxon>
        <taxon>Trifolieae</taxon>
        <taxon>Trifolium</taxon>
    </lineage>
</organism>
<dbReference type="InterPro" id="IPR036514">
    <property type="entry name" value="SGNH_hydro_sf"/>
</dbReference>
<evidence type="ECO:0000313" key="4">
    <source>
        <dbReference type="Proteomes" id="UP000265520"/>
    </source>
</evidence>
<accession>A0A392M9T5</accession>
<proteinExistence type="inferred from homology"/>
<sequence length="164" mass="18736">MLLSLRVMIVKIETYVMLFIGTEPPFISGLPRSGEFSKALYTIDIGQNDLAYGSQHTSEDQVISSIPDILSQFSQAVQQLYNEGARVFWIHNARPIGCLPYDYIYYQHKEGNLGANGCVKPHNEIAQEFNRQLKDQVFQPRRKPPLAKFTYVDVYTAKYKLQGV</sequence>
<dbReference type="AlphaFoldDB" id="A0A392M9T5"/>
<gene>
    <name evidence="3" type="ORF">A2U01_0004861</name>
</gene>